<dbReference type="EMBL" id="CADEHS020000009">
    <property type="protein sequence ID" value="CAG9945374.1"/>
    <property type="molecule type" value="Genomic_DNA"/>
</dbReference>
<accession>A0ACA9TX56</accession>
<protein>
    <submittedName>
        <fullName evidence="1">Uncharacterized protein</fullName>
    </submittedName>
</protein>
<name>A0ACA9TX56_BIOOC</name>
<evidence type="ECO:0000313" key="1">
    <source>
        <dbReference type="EMBL" id="CAG9945374.1"/>
    </source>
</evidence>
<organism evidence="1 2">
    <name type="scientific">Clonostachys rosea f. rosea IK726</name>
    <dbReference type="NCBI Taxonomy" id="1349383"/>
    <lineage>
        <taxon>Eukaryota</taxon>
        <taxon>Fungi</taxon>
        <taxon>Dikarya</taxon>
        <taxon>Ascomycota</taxon>
        <taxon>Pezizomycotina</taxon>
        <taxon>Sordariomycetes</taxon>
        <taxon>Hypocreomycetidae</taxon>
        <taxon>Hypocreales</taxon>
        <taxon>Bionectriaceae</taxon>
        <taxon>Clonostachys</taxon>
    </lineage>
</organism>
<comment type="caution">
    <text evidence="1">The sequence shown here is derived from an EMBL/GenBank/DDBJ whole genome shotgun (WGS) entry which is preliminary data.</text>
</comment>
<reference evidence="1" key="1">
    <citation type="submission" date="2020-04" db="EMBL/GenBank/DDBJ databases">
        <authorList>
            <person name="Broberg M."/>
        </authorList>
    </citation>
    <scope>NUCLEOTIDE SEQUENCE</scope>
</reference>
<evidence type="ECO:0000313" key="2">
    <source>
        <dbReference type="Proteomes" id="UP000836387"/>
    </source>
</evidence>
<sequence length="80" mass="8847">MNGSASSVDKVDAPVSEALSSQEAWRDLGDKTNQGLSYAARDYTQPEHKGKSLLRVLPKRRCANFPPLINEFSVNVNEQL</sequence>
<gene>
    <name evidence="1" type="ORF">CRV2_00012108</name>
</gene>
<reference evidence="1" key="2">
    <citation type="submission" date="2021-10" db="EMBL/GenBank/DDBJ databases">
        <authorList>
            <person name="Piombo E."/>
        </authorList>
    </citation>
    <scope>NUCLEOTIDE SEQUENCE</scope>
</reference>
<dbReference type="Proteomes" id="UP000836387">
    <property type="component" value="Unassembled WGS sequence"/>
</dbReference>
<proteinExistence type="predicted"/>
<keyword evidence="2" id="KW-1185">Reference proteome</keyword>